<dbReference type="Proteomes" id="UP001359485">
    <property type="component" value="Unassembled WGS sequence"/>
</dbReference>
<evidence type="ECO:0000256" key="1">
    <source>
        <dbReference type="SAM" id="MobiDB-lite"/>
    </source>
</evidence>
<feature type="region of interest" description="Disordered" evidence="1">
    <location>
        <begin position="1"/>
        <end position="34"/>
    </location>
</feature>
<reference evidence="2 3" key="1">
    <citation type="submission" date="2023-09" db="EMBL/GenBank/DDBJ databases">
        <title>Genomes of two closely related lineages of the louse Polyplax serrata with different host specificities.</title>
        <authorList>
            <person name="Martinu J."/>
            <person name="Tarabai H."/>
            <person name="Stefka J."/>
            <person name="Hypsa V."/>
        </authorList>
    </citation>
    <scope>NUCLEOTIDE SEQUENCE [LARGE SCALE GENOMIC DNA]</scope>
    <source>
        <strain evidence="2">98ZLc_SE</strain>
    </source>
</reference>
<keyword evidence="3" id="KW-1185">Reference proteome</keyword>
<gene>
    <name evidence="2" type="ORF">RUM44_006299</name>
</gene>
<comment type="caution">
    <text evidence="2">The sequence shown here is derived from an EMBL/GenBank/DDBJ whole genome shotgun (WGS) entry which is preliminary data.</text>
</comment>
<organism evidence="2 3">
    <name type="scientific">Polyplax serrata</name>
    <name type="common">Common mouse louse</name>
    <dbReference type="NCBI Taxonomy" id="468196"/>
    <lineage>
        <taxon>Eukaryota</taxon>
        <taxon>Metazoa</taxon>
        <taxon>Ecdysozoa</taxon>
        <taxon>Arthropoda</taxon>
        <taxon>Hexapoda</taxon>
        <taxon>Insecta</taxon>
        <taxon>Pterygota</taxon>
        <taxon>Neoptera</taxon>
        <taxon>Paraneoptera</taxon>
        <taxon>Psocodea</taxon>
        <taxon>Troctomorpha</taxon>
        <taxon>Phthiraptera</taxon>
        <taxon>Anoplura</taxon>
        <taxon>Polyplacidae</taxon>
        <taxon>Polyplax</taxon>
    </lineage>
</organism>
<sequence length="207" mass="23368">MDTNGNTTDENRNSITRRKGRLKDKDGSKIFGNNNNNNHKNYLINLLKKTLEKEKGEFVKKIEADVTELSEQIVNTVESKALLGLEDSENVKEGSMNKSGMMPAREGLRQVQCIFDISFSSPTSVRRALADSSKDGQWEELQVYVGLQFGSNSMSFTFHEMLYFIETQPRCCLEAQLIRRISDTGGIRGGRFTFGRVREVGSERARG</sequence>
<name>A0ABR1AHR7_POLSC</name>
<proteinExistence type="predicted"/>
<evidence type="ECO:0000313" key="3">
    <source>
        <dbReference type="Proteomes" id="UP001359485"/>
    </source>
</evidence>
<dbReference type="EMBL" id="JAWJWF010000048">
    <property type="protein sequence ID" value="KAK6619899.1"/>
    <property type="molecule type" value="Genomic_DNA"/>
</dbReference>
<accession>A0ABR1AHR7</accession>
<protein>
    <submittedName>
        <fullName evidence="2">Uncharacterized protein</fullName>
    </submittedName>
</protein>
<evidence type="ECO:0000313" key="2">
    <source>
        <dbReference type="EMBL" id="KAK6619899.1"/>
    </source>
</evidence>